<accession>A0A0F9H0C0</accession>
<feature type="non-terminal residue" evidence="2">
    <location>
        <position position="1"/>
    </location>
</feature>
<keyword evidence="1" id="KW-1133">Transmembrane helix</keyword>
<proteinExistence type="predicted"/>
<evidence type="ECO:0000313" key="2">
    <source>
        <dbReference type="EMBL" id="KKM04524.1"/>
    </source>
</evidence>
<feature type="transmembrane region" description="Helical" evidence="1">
    <location>
        <begin position="49"/>
        <end position="69"/>
    </location>
</feature>
<evidence type="ECO:0000256" key="1">
    <source>
        <dbReference type="SAM" id="Phobius"/>
    </source>
</evidence>
<keyword evidence="1" id="KW-0812">Transmembrane</keyword>
<feature type="transmembrane region" description="Helical" evidence="1">
    <location>
        <begin position="75"/>
        <end position="93"/>
    </location>
</feature>
<protein>
    <submittedName>
        <fullName evidence="2">Uncharacterized protein</fullName>
    </submittedName>
</protein>
<sequence>GSSDWSFVELRYYCNRRRQSSVRLSGQCQRFGFGHDGCRMVDLRGVMVVPLQVACIVAVSFGVIIELMLGADLGYLLITIGGLSFGVATKIHALEEKTKRRKKNE</sequence>
<reference evidence="2" key="1">
    <citation type="journal article" date="2015" name="Nature">
        <title>Complex archaea that bridge the gap between prokaryotes and eukaryotes.</title>
        <authorList>
            <person name="Spang A."/>
            <person name="Saw J.H."/>
            <person name="Jorgensen S.L."/>
            <person name="Zaremba-Niedzwiedzka K."/>
            <person name="Martijn J."/>
            <person name="Lind A.E."/>
            <person name="van Eijk R."/>
            <person name="Schleper C."/>
            <person name="Guy L."/>
            <person name="Ettema T.J."/>
        </authorList>
    </citation>
    <scope>NUCLEOTIDE SEQUENCE</scope>
</reference>
<organism evidence="2">
    <name type="scientific">marine sediment metagenome</name>
    <dbReference type="NCBI Taxonomy" id="412755"/>
    <lineage>
        <taxon>unclassified sequences</taxon>
        <taxon>metagenomes</taxon>
        <taxon>ecological metagenomes</taxon>
    </lineage>
</organism>
<dbReference type="AlphaFoldDB" id="A0A0F9H0C0"/>
<dbReference type="EMBL" id="LAZR01016433">
    <property type="protein sequence ID" value="KKM04524.1"/>
    <property type="molecule type" value="Genomic_DNA"/>
</dbReference>
<comment type="caution">
    <text evidence="2">The sequence shown here is derived from an EMBL/GenBank/DDBJ whole genome shotgun (WGS) entry which is preliminary data.</text>
</comment>
<keyword evidence="1" id="KW-0472">Membrane</keyword>
<name>A0A0F9H0C0_9ZZZZ</name>
<gene>
    <name evidence="2" type="ORF">LCGC14_1763400</name>
</gene>